<name>A0A7R6SSH7_9GAMM</name>
<feature type="domain" description="Peptidase C39-like" evidence="1">
    <location>
        <begin position="65"/>
        <end position="171"/>
    </location>
</feature>
<dbReference type="CDD" id="cd02549">
    <property type="entry name" value="Peptidase_C39A"/>
    <property type="match status" value="1"/>
</dbReference>
<dbReference type="Proteomes" id="UP000595663">
    <property type="component" value="Chromosome"/>
</dbReference>
<dbReference type="KEGG" id="ajp:AMJAP_1053"/>
<dbReference type="SUPFAM" id="SSF48452">
    <property type="entry name" value="TPR-like"/>
    <property type="match status" value="1"/>
</dbReference>
<dbReference type="Gene3D" id="3.90.70.10">
    <property type="entry name" value="Cysteine proteinases"/>
    <property type="match status" value="1"/>
</dbReference>
<proteinExistence type="predicted"/>
<dbReference type="EMBL" id="AP014545">
    <property type="protein sequence ID" value="BBB25650.1"/>
    <property type="molecule type" value="Genomic_DNA"/>
</dbReference>
<dbReference type="AlphaFoldDB" id="A0A7R6SSH7"/>
<dbReference type="InterPro" id="IPR011990">
    <property type="entry name" value="TPR-like_helical_dom_sf"/>
</dbReference>
<protein>
    <submittedName>
        <fullName evidence="2">Peptidase C39</fullName>
    </submittedName>
</protein>
<sequence>MFAVLIVKLAVPLIKRISAPLLPTVILFSTLLVAGCSSNPVLVDALLTDHTLSTAAELQGLAHFPQQDNQCGPASLATMLAYNNISVRPEALRPYLYIPDKQGTLAIELEAKARQYGLIVYPLEPQLKFILRELDAGHPVLVMQNLGFSWFPQWHFAVAIGYDLDAQQIYLRSGPDKRYPTDLSLFLKTWNRANNWARVILPTNRFPATVDQQRYVKAANTLEQLGVNNATLTTSAFEAYQTTLKRWPRNTAALMGLGNISYARQEYNSAVDYYIRYIEKSVAPEAGWNNLSYALMQTGCIEAALKSVRCAISIAPDQANYQNSLAELSSISGQKNTAKNCELPICITSE</sequence>
<dbReference type="RefSeq" id="WP_019622072.1">
    <property type="nucleotide sequence ID" value="NZ_KB907102.1"/>
</dbReference>
<accession>A0A7R6SSH7</accession>
<dbReference type="InterPro" id="IPR039564">
    <property type="entry name" value="Peptidase_C39-like"/>
</dbReference>
<dbReference type="InterPro" id="IPR039563">
    <property type="entry name" value="Peptidase_C39_single_dom"/>
</dbReference>
<evidence type="ECO:0000313" key="3">
    <source>
        <dbReference type="Proteomes" id="UP000595663"/>
    </source>
</evidence>
<evidence type="ECO:0000259" key="1">
    <source>
        <dbReference type="Pfam" id="PF13529"/>
    </source>
</evidence>
<dbReference type="Pfam" id="PF13529">
    <property type="entry name" value="Peptidase_C39_2"/>
    <property type="match status" value="1"/>
</dbReference>
<keyword evidence="3" id="KW-1185">Reference proteome</keyword>
<dbReference type="NCBIfam" id="NF033920">
    <property type="entry name" value="C39_PA2778_fam"/>
    <property type="match status" value="1"/>
</dbReference>
<gene>
    <name evidence="2" type="ORF">AMJAP_1053</name>
</gene>
<organism evidence="2 3">
    <name type="scientific">Amphritea japonica ATCC BAA-1530</name>
    <dbReference type="NCBI Taxonomy" id="1278309"/>
    <lineage>
        <taxon>Bacteria</taxon>
        <taxon>Pseudomonadati</taxon>
        <taxon>Pseudomonadota</taxon>
        <taxon>Gammaproteobacteria</taxon>
        <taxon>Oceanospirillales</taxon>
        <taxon>Oceanospirillaceae</taxon>
        <taxon>Amphritea</taxon>
    </lineage>
</organism>
<reference evidence="2 3" key="1">
    <citation type="journal article" date="2008" name="Int. J. Syst. Evol. Microbiol.">
        <title>Amphritea japonica sp. nov. and Amphritea balenae sp. nov., isolated from the sediment adjacent to sperm whale carcasses off Kagoshima, Japan.</title>
        <authorList>
            <person name="Miyazaki M."/>
            <person name="Nogi Y."/>
            <person name="Fujiwara Y."/>
            <person name="Kawato M."/>
            <person name="Nagahama T."/>
            <person name="Kubokawa K."/>
            <person name="Horikoshi K."/>
        </authorList>
    </citation>
    <scope>NUCLEOTIDE SEQUENCE [LARGE SCALE GENOMIC DNA]</scope>
    <source>
        <strain evidence="2 3">ATCC BAA-1530</strain>
    </source>
</reference>
<evidence type="ECO:0000313" key="2">
    <source>
        <dbReference type="EMBL" id="BBB25650.1"/>
    </source>
</evidence>
<dbReference type="Gene3D" id="1.25.40.10">
    <property type="entry name" value="Tetratricopeptide repeat domain"/>
    <property type="match status" value="1"/>
</dbReference>